<gene>
    <name evidence="1" type="ORF">JAAARDRAFT_41254</name>
</gene>
<reference evidence="2" key="1">
    <citation type="journal article" date="2014" name="Proc. Natl. Acad. Sci. U.S.A.">
        <title>Extensive sampling of basidiomycete genomes demonstrates inadequacy of the white-rot/brown-rot paradigm for wood decay fungi.</title>
        <authorList>
            <person name="Riley R."/>
            <person name="Salamov A.A."/>
            <person name="Brown D.W."/>
            <person name="Nagy L.G."/>
            <person name="Floudas D."/>
            <person name="Held B.W."/>
            <person name="Levasseur A."/>
            <person name="Lombard V."/>
            <person name="Morin E."/>
            <person name="Otillar R."/>
            <person name="Lindquist E.A."/>
            <person name="Sun H."/>
            <person name="LaButti K.M."/>
            <person name="Schmutz J."/>
            <person name="Jabbour D."/>
            <person name="Luo H."/>
            <person name="Baker S.E."/>
            <person name="Pisabarro A.G."/>
            <person name="Walton J.D."/>
            <person name="Blanchette R.A."/>
            <person name="Henrissat B."/>
            <person name="Martin F."/>
            <person name="Cullen D."/>
            <person name="Hibbett D.S."/>
            <person name="Grigoriev I.V."/>
        </authorList>
    </citation>
    <scope>NUCLEOTIDE SEQUENCE [LARGE SCALE GENOMIC DNA]</scope>
    <source>
        <strain evidence="2">MUCL 33604</strain>
    </source>
</reference>
<name>A0A067P8F9_9AGAM</name>
<protein>
    <recommendedName>
        <fullName evidence="3">F-box domain-containing protein</fullName>
    </recommendedName>
</protein>
<dbReference type="Proteomes" id="UP000027265">
    <property type="component" value="Unassembled WGS sequence"/>
</dbReference>
<evidence type="ECO:0008006" key="3">
    <source>
        <dbReference type="Google" id="ProtNLM"/>
    </source>
</evidence>
<accession>A0A067P8F9</accession>
<dbReference type="STRING" id="933084.A0A067P8F9"/>
<evidence type="ECO:0000313" key="1">
    <source>
        <dbReference type="EMBL" id="KDQ51193.1"/>
    </source>
</evidence>
<dbReference type="SUPFAM" id="SSF52047">
    <property type="entry name" value="RNI-like"/>
    <property type="match status" value="1"/>
</dbReference>
<proteinExistence type="predicted"/>
<dbReference type="OrthoDB" id="3222238at2759"/>
<dbReference type="InterPro" id="IPR032675">
    <property type="entry name" value="LRR_dom_sf"/>
</dbReference>
<keyword evidence="2" id="KW-1185">Reference proteome</keyword>
<evidence type="ECO:0000313" key="2">
    <source>
        <dbReference type="Proteomes" id="UP000027265"/>
    </source>
</evidence>
<dbReference type="InParanoid" id="A0A067P8F9"/>
<dbReference type="HOGENOM" id="CLU_021164_3_2_1"/>
<sequence>MNPVEPHRLFNIQDIVDEIIGHLVVSNTGDDNPDYPTPPSRSDLLSAALSCRAFSEPCLDLLWRHLPSIWPVIYLLPLSFPATDKEPCHLLEKVTTEDWDHIRSYLNRVQSLFFRHDKELHRSVFSCIFTLLQDQPFLPSLRRLHWEFHNSGTSESLIFISPSLRRVRVRWRVMHPPNNPNGTRPKRPIDHLGVFLVALAEYSPQLSELKFDDEVRPGVSSLIARFRQLTSLNLSCDGFKFTPEMFRSISHFPNLTTLDIRTEGLATTFGLGVGSFQALESLTLGGKIPRIVDLLPSFSSSPLVRLAIYCVDQDCKFVFCRPLFTMVARFFASSLLRLSAFFPISRPQSYDEDNQETFHLMTFLDPILSIKQIHSIVIRFPTSGAYLPLSLSDDDVGRMATSWPNIRKLHLRLLRSESDIAPTLQTLSTLAKQCPSLFDLSLCINATNSHSYLEDLTPLRTLRYLDLSGSDTTWDVAADVARVVHFLFPDLIEFVAWARKGIMVGPWNRVLDEARLLRQV</sequence>
<dbReference type="Gene3D" id="3.80.10.10">
    <property type="entry name" value="Ribonuclease Inhibitor"/>
    <property type="match status" value="2"/>
</dbReference>
<dbReference type="AlphaFoldDB" id="A0A067P8F9"/>
<organism evidence="1 2">
    <name type="scientific">Jaapia argillacea MUCL 33604</name>
    <dbReference type="NCBI Taxonomy" id="933084"/>
    <lineage>
        <taxon>Eukaryota</taxon>
        <taxon>Fungi</taxon>
        <taxon>Dikarya</taxon>
        <taxon>Basidiomycota</taxon>
        <taxon>Agaricomycotina</taxon>
        <taxon>Agaricomycetes</taxon>
        <taxon>Agaricomycetidae</taxon>
        <taxon>Jaapiales</taxon>
        <taxon>Jaapiaceae</taxon>
        <taxon>Jaapia</taxon>
    </lineage>
</organism>
<dbReference type="EMBL" id="KL197750">
    <property type="protein sequence ID" value="KDQ51193.1"/>
    <property type="molecule type" value="Genomic_DNA"/>
</dbReference>